<evidence type="ECO:0000256" key="4">
    <source>
        <dbReference type="ARBA" id="ARBA00022798"/>
    </source>
</evidence>
<feature type="compositionally biased region" description="Low complexity" evidence="7">
    <location>
        <begin position="523"/>
        <end position="536"/>
    </location>
</feature>
<dbReference type="PROSITE" id="PS51704">
    <property type="entry name" value="GP_PDE"/>
    <property type="match status" value="1"/>
</dbReference>
<keyword evidence="11" id="KW-1185">Reference proteome</keyword>
<feature type="region of interest" description="Disordered" evidence="7">
    <location>
        <begin position="508"/>
        <end position="536"/>
    </location>
</feature>
<dbReference type="Proteomes" id="UP000540685">
    <property type="component" value="Unassembled WGS sequence"/>
</dbReference>
<dbReference type="PANTHER" id="PTHR43620">
    <property type="entry name" value="GLYCEROPHOSPHORYL DIESTER PHOSPHODIESTERASE"/>
    <property type="match status" value="1"/>
</dbReference>
<organism evidence="10 11">
    <name type="scientific">Streptosporangium becharense</name>
    <dbReference type="NCBI Taxonomy" id="1816182"/>
    <lineage>
        <taxon>Bacteria</taxon>
        <taxon>Bacillati</taxon>
        <taxon>Actinomycetota</taxon>
        <taxon>Actinomycetes</taxon>
        <taxon>Streptosporangiales</taxon>
        <taxon>Streptosporangiaceae</taxon>
        <taxon>Streptosporangium</taxon>
    </lineage>
</organism>
<evidence type="ECO:0000256" key="7">
    <source>
        <dbReference type="SAM" id="MobiDB-lite"/>
    </source>
</evidence>
<keyword evidence="5" id="KW-0378">Hydrolase</keyword>
<evidence type="ECO:0000259" key="9">
    <source>
        <dbReference type="PROSITE" id="PS51704"/>
    </source>
</evidence>
<evidence type="ECO:0000256" key="6">
    <source>
        <dbReference type="ARBA" id="ARBA00047512"/>
    </source>
</evidence>
<dbReference type="EMBL" id="JACHMP010000001">
    <property type="protein sequence ID" value="MBB5819653.1"/>
    <property type="molecule type" value="Genomic_DNA"/>
</dbReference>
<dbReference type="GO" id="GO:0008889">
    <property type="term" value="F:glycerophosphodiester phosphodiesterase activity"/>
    <property type="evidence" value="ECO:0007669"/>
    <property type="project" value="UniProtKB-EC"/>
</dbReference>
<sequence>MSVTRAGVLAVVIGMAMAGAVQNPKAGGDRPSGWTLGWPGEAGHRQPEGKTAKRPGDRSVGRPGRVIVGRQRSGAAERHRSWKFRRSDRPAKRHWNRSSGRADGWITRRHGNWWTTRRHGSPWSAGTGRARPWAAGAMGTRFGGTRSTGAGYRLSRGTAVGWSALPVATRPDRDDRAPIVIAHRGASAFRPEHTLMSYRAAIRMGADYIEPDLVSTKDHVLVARHENELSATTDVEAHPEFAGRRTTKIVNGRRSTGWFTEDFTLPELRTLRAMERYPKRRRDNTAYDGVALIPTLDEIIRLAQRHGVGVYAETKSPSYFASIGLPLEKPLLETFRRHGWEDAQDPVFIQSFETRILRELRPVTRLRLIQLIGATGAPYDLMAVDDPRTYDDLTTAEGLREIAGYADGIGVSTRRILAAGPGGRLGKPTSLLRDAHRQNLLVHVATIRSHNASLPAEYRRGEPGTRAYRRATGDVAGWLRRLYRLGVDGVFADDPGVARTARDRLRAGRYGARDTTGRGVRPSSGASASREAAGSV</sequence>
<dbReference type="InterPro" id="IPR030395">
    <property type="entry name" value="GP_PDE_dom"/>
</dbReference>
<dbReference type="EC" id="3.1.4.46" evidence="2"/>
<reference evidence="10 11" key="1">
    <citation type="submission" date="2020-08" db="EMBL/GenBank/DDBJ databases">
        <title>Sequencing the genomes of 1000 actinobacteria strains.</title>
        <authorList>
            <person name="Klenk H.-P."/>
        </authorList>
    </citation>
    <scope>NUCLEOTIDE SEQUENCE [LARGE SCALE GENOMIC DNA]</scope>
    <source>
        <strain evidence="10 11">DSM 46887</strain>
    </source>
</reference>
<evidence type="ECO:0000256" key="1">
    <source>
        <dbReference type="ARBA" id="ARBA00007277"/>
    </source>
</evidence>
<comment type="caution">
    <text evidence="10">The sequence shown here is derived from an EMBL/GenBank/DDBJ whole genome shotgun (WGS) entry which is preliminary data.</text>
</comment>
<dbReference type="GO" id="GO:0006629">
    <property type="term" value="P:lipid metabolic process"/>
    <property type="evidence" value="ECO:0007669"/>
    <property type="project" value="InterPro"/>
</dbReference>
<feature type="compositionally biased region" description="Basic and acidic residues" evidence="7">
    <location>
        <begin position="75"/>
        <end position="90"/>
    </location>
</feature>
<comment type="similarity">
    <text evidence="1">Belongs to the glycerophosphoryl diester phosphodiesterase family.</text>
</comment>
<feature type="domain" description="GP-PDE" evidence="9">
    <location>
        <begin position="178"/>
        <end position="502"/>
    </location>
</feature>
<evidence type="ECO:0000256" key="8">
    <source>
        <dbReference type="SAM" id="SignalP"/>
    </source>
</evidence>
<evidence type="ECO:0000313" key="10">
    <source>
        <dbReference type="EMBL" id="MBB5819653.1"/>
    </source>
</evidence>
<dbReference type="GO" id="GO:0006071">
    <property type="term" value="P:glycerol metabolic process"/>
    <property type="evidence" value="ECO:0007669"/>
    <property type="project" value="UniProtKB-KW"/>
</dbReference>
<protein>
    <recommendedName>
        <fullName evidence="2">glycerophosphodiester phosphodiesterase</fullName>
        <ecNumber evidence="2">3.1.4.46</ecNumber>
    </recommendedName>
</protein>
<comment type="catalytic activity">
    <reaction evidence="6">
        <text>a sn-glycero-3-phosphodiester + H2O = an alcohol + sn-glycerol 3-phosphate + H(+)</text>
        <dbReference type="Rhea" id="RHEA:12969"/>
        <dbReference type="ChEBI" id="CHEBI:15377"/>
        <dbReference type="ChEBI" id="CHEBI:15378"/>
        <dbReference type="ChEBI" id="CHEBI:30879"/>
        <dbReference type="ChEBI" id="CHEBI:57597"/>
        <dbReference type="ChEBI" id="CHEBI:83408"/>
        <dbReference type="EC" id="3.1.4.46"/>
    </reaction>
</comment>
<keyword evidence="4" id="KW-0319">Glycerol metabolism</keyword>
<feature type="signal peptide" evidence="8">
    <location>
        <begin position="1"/>
        <end position="18"/>
    </location>
</feature>
<dbReference type="AlphaFoldDB" id="A0A7W9IGF1"/>
<accession>A0A7W9IGF1</accession>
<evidence type="ECO:0000256" key="3">
    <source>
        <dbReference type="ARBA" id="ARBA00022729"/>
    </source>
</evidence>
<keyword evidence="3 8" id="KW-0732">Signal</keyword>
<dbReference type="SUPFAM" id="SSF51695">
    <property type="entry name" value="PLC-like phosphodiesterases"/>
    <property type="match status" value="1"/>
</dbReference>
<feature type="compositionally biased region" description="Basic and acidic residues" evidence="7">
    <location>
        <begin position="42"/>
        <end position="60"/>
    </location>
</feature>
<evidence type="ECO:0000256" key="5">
    <source>
        <dbReference type="ARBA" id="ARBA00022801"/>
    </source>
</evidence>
<dbReference type="RefSeq" id="WP_311733816.1">
    <property type="nucleotide sequence ID" value="NZ_JACHMP010000001.1"/>
</dbReference>
<proteinExistence type="inferred from homology"/>
<dbReference type="GO" id="GO:0042597">
    <property type="term" value="C:periplasmic space"/>
    <property type="evidence" value="ECO:0007669"/>
    <property type="project" value="TreeGrafter"/>
</dbReference>
<feature type="region of interest" description="Disordered" evidence="7">
    <location>
        <begin position="21"/>
        <end position="99"/>
    </location>
</feature>
<name>A0A7W9IGF1_9ACTN</name>
<evidence type="ECO:0000256" key="2">
    <source>
        <dbReference type="ARBA" id="ARBA00012247"/>
    </source>
</evidence>
<feature type="chain" id="PRO_5038404283" description="glycerophosphodiester phosphodiesterase" evidence="8">
    <location>
        <begin position="19"/>
        <end position="536"/>
    </location>
</feature>
<dbReference type="Pfam" id="PF03009">
    <property type="entry name" value="GDPD"/>
    <property type="match status" value="1"/>
</dbReference>
<dbReference type="InterPro" id="IPR017946">
    <property type="entry name" value="PLC-like_Pdiesterase_TIM-brl"/>
</dbReference>
<dbReference type="PANTHER" id="PTHR43620:SF7">
    <property type="entry name" value="GLYCEROPHOSPHODIESTER PHOSPHODIESTERASE GDPD5-RELATED"/>
    <property type="match status" value="1"/>
</dbReference>
<gene>
    <name evidence="10" type="ORF">F4562_002715</name>
</gene>
<evidence type="ECO:0000313" key="11">
    <source>
        <dbReference type="Proteomes" id="UP000540685"/>
    </source>
</evidence>
<dbReference type="Gene3D" id="3.20.20.190">
    <property type="entry name" value="Phosphatidylinositol (PI) phosphodiesterase"/>
    <property type="match status" value="1"/>
</dbReference>